<dbReference type="GO" id="GO:0016747">
    <property type="term" value="F:acyltransferase activity, transferring groups other than amino-acyl groups"/>
    <property type="evidence" value="ECO:0007669"/>
    <property type="project" value="TreeGrafter"/>
</dbReference>
<dbReference type="GO" id="GO:0019748">
    <property type="term" value="P:secondary metabolic process"/>
    <property type="evidence" value="ECO:0007669"/>
    <property type="project" value="TreeGrafter"/>
</dbReference>
<evidence type="ECO:0000256" key="2">
    <source>
        <dbReference type="ARBA" id="ARBA00022729"/>
    </source>
</evidence>
<organism evidence="4 5">
    <name type="scientific">Herrania umbratica</name>
    <dbReference type="NCBI Taxonomy" id="108875"/>
    <lineage>
        <taxon>Eukaryota</taxon>
        <taxon>Viridiplantae</taxon>
        <taxon>Streptophyta</taxon>
        <taxon>Embryophyta</taxon>
        <taxon>Tracheophyta</taxon>
        <taxon>Spermatophyta</taxon>
        <taxon>Magnoliopsida</taxon>
        <taxon>eudicotyledons</taxon>
        <taxon>Gunneridae</taxon>
        <taxon>Pentapetalae</taxon>
        <taxon>rosids</taxon>
        <taxon>malvids</taxon>
        <taxon>Malvales</taxon>
        <taxon>Malvaceae</taxon>
        <taxon>Byttnerioideae</taxon>
        <taxon>Herrania</taxon>
    </lineage>
</organism>
<dbReference type="GO" id="GO:0006508">
    <property type="term" value="P:proteolysis"/>
    <property type="evidence" value="ECO:0007669"/>
    <property type="project" value="InterPro"/>
</dbReference>
<sequence length="181" mass="21285">MALISDELYESIKRTCEGEYHNVDPSNEECQKDLQYYDKTYSYLLSQYWVNDDVQKALHVRKGSIGRWQRCNYSIPYTREVQSSFQYHVNLSAKAYRSLVYSGDHDMIVPFLATQAWIRALNYPIVDDWRPWMLQGQVAGYTRTYSNRMTFATIKGGGHTAEYTPKECFSLFKRWINGEPL</sequence>
<gene>
    <name evidence="5" type="primary">LOC110417069</name>
</gene>
<dbReference type="InterPro" id="IPR029058">
    <property type="entry name" value="AB_hydrolase_fold"/>
</dbReference>
<keyword evidence="4" id="KW-1185">Reference proteome</keyword>
<dbReference type="FunFam" id="3.40.50.12670:FF:000001">
    <property type="entry name" value="Carboxypeptidase"/>
    <property type="match status" value="1"/>
</dbReference>
<evidence type="ECO:0000313" key="4">
    <source>
        <dbReference type="Proteomes" id="UP000504621"/>
    </source>
</evidence>
<comment type="similarity">
    <text evidence="1">Belongs to the peptidase S10 family.</text>
</comment>
<protein>
    <submittedName>
        <fullName evidence="5">Serine carboxypeptidase-like 1 isoform X2</fullName>
    </submittedName>
</protein>
<dbReference type="PANTHER" id="PTHR11802:SF29">
    <property type="entry name" value="SERINE CARBOXYPEPTIDASE-LIKE 19"/>
    <property type="match status" value="1"/>
</dbReference>
<dbReference type="RefSeq" id="XP_021284934.1">
    <property type="nucleotide sequence ID" value="XM_021429259.1"/>
</dbReference>
<dbReference type="AlphaFoldDB" id="A0A6J1AE47"/>
<dbReference type="SUPFAM" id="SSF53474">
    <property type="entry name" value="alpha/beta-Hydrolases"/>
    <property type="match status" value="1"/>
</dbReference>
<evidence type="ECO:0000256" key="3">
    <source>
        <dbReference type="ARBA" id="ARBA00023180"/>
    </source>
</evidence>
<proteinExistence type="inferred from homology"/>
<dbReference type="Proteomes" id="UP000504621">
    <property type="component" value="Unplaced"/>
</dbReference>
<dbReference type="Pfam" id="PF00450">
    <property type="entry name" value="Peptidase_S10"/>
    <property type="match status" value="1"/>
</dbReference>
<reference evidence="5" key="1">
    <citation type="submission" date="2025-08" db="UniProtKB">
        <authorList>
            <consortium name="RefSeq"/>
        </authorList>
    </citation>
    <scope>IDENTIFICATION</scope>
    <source>
        <tissue evidence="5">Leaf</tissue>
    </source>
</reference>
<evidence type="ECO:0000313" key="5">
    <source>
        <dbReference type="RefSeq" id="XP_021284934.1"/>
    </source>
</evidence>
<dbReference type="InterPro" id="IPR001563">
    <property type="entry name" value="Peptidase_S10"/>
</dbReference>
<keyword evidence="2" id="KW-0732">Signal</keyword>
<dbReference type="Gene3D" id="3.40.50.1820">
    <property type="entry name" value="alpha/beta hydrolase"/>
    <property type="match status" value="1"/>
</dbReference>
<dbReference type="GO" id="GO:0004185">
    <property type="term" value="F:serine-type carboxypeptidase activity"/>
    <property type="evidence" value="ECO:0007669"/>
    <property type="project" value="InterPro"/>
</dbReference>
<name>A0A6J1AE47_9ROSI</name>
<accession>A0A6J1AE47</accession>
<dbReference type="GeneID" id="110417069"/>
<dbReference type="PANTHER" id="PTHR11802">
    <property type="entry name" value="SERINE PROTEASE FAMILY S10 SERINE CARBOXYPEPTIDASE"/>
    <property type="match status" value="1"/>
</dbReference>
<evidence type="ECO:0000256" key="1">
    <source>
        <dbReference type="ARBA" id="ARBA00009431"/>
    </source>
</evidence>
<keyword evidence="3" id="KW-0325">Glycoprotein</keyword>